<dbReference type="InterPro" id="IPR005467">
    <property type="entry name" value="His_kinase_dom"/>
</dbReference>
<dbReference type="SMART" id="SM00387">
    <property type="entry name" value="HATPase_c"/>
    <property type="match status" value="1"/>
</dbReference>
<feature type="domain" description="Histidine kinase" evidence="11">
    <location>
        <begin position="373"/>
        <end position="587"/>
    </location>
</feature>
<dbReference type="Gene3D" id="1.10.287.130">
    <property type="match status" value="1"/>
</dbReference>
<comment type="subcellular location">
    <subcellularLocation>
        <location evidence="2">Cell membrane</location>
    </subcellularLocation>
</comment>
<dbReference type="Pfam" id="PF02518">
    <property type="entry name" value="HATPase_c"/>
    <property type="match status" value="1"/>
</dbReference>
<name>A0ABW0V333_9ACTN</name>
<keyword evidence="8" id="KW-1133">Transmembrane helix</keyword>
<evidence type="ECO:0000256" key="6">
    <source>
        <dbReference type="ARBA" id="ARBA00022692"/>
    </source>
</evidence>
<keyword evidence="14" id="KW-1185">Reference proteome</keyword>
<dbReference type="RefSeq" id="WP_346141018.1">
    <property type="nucleotide sequence ID" value="NZ_BAAAUA010000002.1"/>
</dbReference>
<keyword evidence="10" id="KW-0732">Signal</keyword>
<dbReference type="SUPFAM" id="SSF47384">
    <property type="entry name" value="Homodimeric domain of signal transducing histidine kinase"/>
    <property type="match status" value="1"/>
</dbReference>
<dbReference type="SMART" id="SM00388">
    <property type="entry name" value="HisKA"/>
    <property type="match status" value="1"/>
</dbReference>
<evidence type="ECO:0000256" key="5">
    <source>
        <dbReference type="ARBA" id="ARBA00022679"/>
    </source>
</evidence>
<dbReference type="InterPro" id="IPR036890">
    <property type="entry name" value="HATPase_C_sf"/>
</dbReference>
<dbReference type="InterPro" id="IPR003661">
    <property type="entry name" value="HisK_dim/P_dom"/>
</dbReference>
<gene>
    <name evidence="13" type="ORF">ACFPZF_00245</name>
</gene>
<dbReference type="GO" id="GO:0016301">
    <property type="term" value="F:kinase activity"/>
    <property type="evidence" value="ECO:0007669"/>
    <property type="project" value="UniProtKB-KW"/>
</dbReference>
<evidence type="ECO:0000256" key="10">
    <source>
        <dbReference type="SAM" id="SignalP"/>
    </source>
</evidence>
<dbReference type="PROSITE" id="PS50109">
    <property type="entry name" value="HIS_KIN"/>
    <property type="match status" value="1"/>
</dbReference>
<dbReference type="PROSITE" id="PS50885">
    <property type="entry name" value="HAMP"/>
    <property type="match status" value="1"/>
</dbReference>
<dbReference type="CDD" id="cd06225">
    <property type="entry name" value="HAMP"/>
    <property type="match status" value="1"/>
</dbReference>
<dbReference type="EC" id="2.7.13.3" evidence="3"/>
<dbReference type="InterPro" id="IPR004358">
    <property type="entry name" value="Sig_transdc_His_kin-like_C"/>
</dbReference>
<keyword evidence="9" id="KW-0902">Two-component regulatory system</keyword>
<feature type="signal peptide" evidence="10">
    <location>
        <begin position="1"/>
        <end position="28"/>
    </location>
</feature>
<evidence type="ECO:0000256" key="4">
    <source>
        <dbReference type="ARBA" id="ARBA00022553"/>
    </source>
</evidence>
<protein>
    <recommendedName>
        <fullName evidence="3">histidine kinase</fullName>
        <ecNumber evidence="3">2.7.13.3</ecNumber>
    </recommendedName>
</protein>
<comment type="caution">
    <text evidence="13">The sequence shown here is derived from an EMBL/GenBank/DDBJ whole genome shotgun (WGS) entry which is preliminary data.</text>
</comment>
<keyword evidence="4" id="KW-0597">Phosphoprotein</keyword>
<evidence type="ECO:0000259" key="12">
    <source>
        <dbReference type="PROSITE" id="PS50885"/>
    </source>
</evidence>
<dbReference type="InterPro" id="IPR050736">
    <property type="entry name" value="Sensor_HK_Regulatory"/>
</dbReference>
<reference evidence="14" key="1">
    <citation type="journal article" date="2019" name="Int. J. Syst. Evol. Microbiol.">
        <title>The Global Catalogue of Microorganisms (GCM) 10K type strain sequencing project: providing services to taxonomists for standard genome sequencing and annotation.</title>
        <authorList>
            <consortium name="The Broad Institute Genomics Platform"/>
            <consortium name="The Broad Institute Genome Sequencing Center for Infectious Disease"/>
            <person name="Wu L."/>
            <person name="Ma J."/>
        </authorList>
    </citation>
    <scope>NUCLEOTIDE SEQUENCE [LARGE SCALE GENOMIC DNA]</scope>
    <source>
        <strain evidence="14">CGMCC 4.1622</strain>
    </source>
</reference>
<proteinExistence type="predicted"/>
<dbReference type="InterPro" id="IPR003594">
    <property type="entry name" value="HATPase_dom"/>
</dbReference>
<evidence type="ECO:0000313" key="14">
    <source>
        <dbReference type="Proteomes" id="UP001596066"/>
    </source>
</evidence>
<dbReference type="SUPFAM" id="SSF55874">
    <property type="entry name" value="ATPase domain of HSP90 chaperone/DNA topoisomerase II/histidine kinase"/>
    <property type="match status" value="1"/>
</dbReference>
<evidence type="ECO:0000256" key="3">
    <source>
        <dbReference type="ARBA" id="ARBA00012438"/>
    </source>
</evidence>
<dbReference type="InterPro" id="IPR003660">
    <property type="entry name" value="HAMP_dom"/>
</dbReference>
<evidence type="ECO:0000256" key="2">
    <source>
        <dbReference type="ARBA" id="ARBA00004236"/>
    </source>
</evidence>
<accession>A0ABW0V333</accession>
<keyword evidence="6" id="KW-0812">Transmembrane</keyword>
<feature type="chain" id="PRO_5045771262" description="histidine kinase" evidence="10">
    <location>
        <begin position="29"/>
        <end position="595"/>
    </location>
</feature>
<evidence type="ECO:0000256" key="8">
    <source>
        <dbReference type="ARBA" id="ARBA00022989"/>
    </source>
</evidence>
<evidence type="ECO:0000256" key="1">
    <source>
        <dbReference type="ARBA" id="ARBA00000085"/>
    </source>
</evidence>
<dbReference type="Gene3D" id="3.30.565.10">
    <property type="entry name" value="Histidine kinase-like ATPase, C-terminal domain"/>
    <property type="match status" value="1"/>
</dbReference>
<evidence type="ECO:0000256" key="7">
    <source>
        <dbReference type="ARBA" id="ARBA00022777"/>
    </source>
</evidence>
<dbReference type="Pfam" id="PF00512">
    <property type="entry name" value="HisKA"/>
    <property type="match status" value="1"/>
</dbReference>
<dbReference type="CDD" id="cd00075">
    <property type="entry name" value="HATPase"/>
    <property type="match status" value="1"/>
</dbReference>
<dbReference type="PANTHER" id="PTHR43711">
    <property type="entry name" value="TWO-COMPONENT HISTIDINE KINASE"/>
    <property type="match status" value="1"/>
</dbReference>
<feature type="domain" description="HAMP" evidence="12">
    <location>
        <begin position="315"/>
        <end position="365"/>
    </location>
</feature>
<dbReference type="Gene3D" id="6.10.340.10">
    <property type="match status" value="1"/>
</dbReference>
<organism evidence="13 14">
    <name type="scientific">Kitasatospora cinereorecta</name>
    <dbReference type="NCBI Taxonomy" id="285560"/>
    <lineage>
        <taxon>Bacteria</taxon>
        <taxon>Bacillati</taxon>
        <taxon>Actinomycetota</taxon>
        <taxon>Actinomycetes</taxon>
        <taxon>Kitasatosporales</taxon>
        <taxon>Streptomycetaceae</taxon>
        <taxon>Kitasatospora</taxon>
    </lineage>
</organism>
<keyword evidence="7 13" id="KW-0418">Kinase</keyword>
<evidence type="ECO:0000313" key="13">
    <source>
        <dbReference type="EMBL" id="MFC5639788.1"/>
    </source>
</evidence>
<dbReference type="PRINTS" id="PR00344">
    <property type="entry name" value="BCTRLSENSOR"/>
</dbReference>
<keyword evidence="5" id="KW-0808">Transferase</keyword>
<keyword evidence="8" id="KW-0472">Membrane</keyword>
<dbReference type="PANTHER" id="PTHR43711:SF1">
    <property type="entry name" value="HISTIDINE KINASE 1"/>
    <property type="match status" value="1"/>
</dbReference>
<sequence>MAAPIPLRRSLLVRLLAASCLIAACAIAATAWLTTSTTSQALARKQGQTLAADADILTQLSGYAATHKEWSGIGPLLHQLASGNGMRITLVGSDGTRIASSSTSTAALPTMAMASIDPLHFDTYSEPGAQRPGIDPRLVGPYRLTADESAQQRALADRRVACLVNRGVRAQTVQVPSGRYTVTSSNRDALMPGVCGMFEGSGAMDSEQRPLDELTSATTTCLERAGVHVSPYLTVTPQFVLMGPDPASAQGDQCLMQARRAQLQPYAAPAAQLYVDTGAPDGWRFEMTADNYAKVAWTAALVLLVTLAVSALVGRRLVRPLRALIHTAGQDPDDFALAPVTTRDETGYLAVAFNHLTERRRQTDEQRKAMVADIAHELRTPLTNIRGWLEVTRDGLVEPTPELIGSLHDEALVLQRVIEDLQDLASADAGTLRLHPAPLDTGDLLRQVAAAHRAEATANGLDIGLDAPPHLDLVADPERLRQVLGNLVSNAVRHTPPGGQITLACRGDRDTVEITVADTGTGIGPDDLVHVFDRFWRAEKSRSRRTGGSGLGLAIARQLVHAHGGTIDAASTLGEGTTMTLRLPRHSGQAPGGLG</sequence>
<comment type="catalytic activity">
    <reaction evidence="1">
        <text>ATP + protein L-histidine = ADP + protein N-phospho-L-histidine.</text>
        <dbReference type="EC" id="2.7.13.3"/>
    </reaction>
</comment>
<evidence type="ECO:0000259" key="11">
    <source>
        <dbReference type="PROSITE" id="PS50109"/>
    </source>
</evidence>
<evidence type="ECO:0000256" key="9">
    <source>
        <dbReference type="ARBA" id="ARBA00023012"/>
    </source>
</evidence>
<dbReference type="CDD" id="cd00082">
    <property type="entry name" value="HisKA"/>
    <property type="match status" value="1"/>
</dbReference>
<dbReference type="EMBL" id="JBHSOC010000001">
    <property type="protein sequence ID" value="MFC5639788.1"/>
    <property type="molecule type" value="Genomic_DNA"/>
</dbReference>
<dbReference type="InterPro" id="IPR036097">
    <property type="entry name" value="HisK_dim/P_sf"/>
</dbReference>
<dbReference type="Proteomes" id="UP001596066">
    <property type="component" value="Unassembled WGS sequence"/>
</dbReference>